<evidence type="ECO:0008006" key="2">
    <source>
        <dbReference type="Google" id="ProtNLM"/>
    </source>
</evidence>
<dbReference type="EMBL" id="LAZR01031649">
    <property type="protein sequence ID" value="KKL53122.1"/>
    <property type="molecule type" value="Genomic_DNA"/>
</dbReference>
<comment type="caution">
    <text evidence="1">The sequence shown here is derived from an EMBL/GenBank/DDBJ whole genome shotgun (WGS) entry which is preliminary data.</text>
</comment>
<protein>
    <recommendedName>
        <fullName evidence="2">Encapsulating protein for peroxidase</fullName>
    </recommendedName>
</protein>
<accession>A0A0F9FPX4</accession>
<dbReference type="AlphaFoldDB" id="A0A0F9FPX4"/>
<organism evidence="1">
    <name type="scientific">marine sediment metagenome</name>
    <dbReference type="NCBI Taxonomy" id="412755"/>
    <lineage>
        <taxon>unclassified sequences</taxon>
        <taxon>metagenomes</taxon>
        <taxon>ecological metagenomes</taxon>
    </lineage>
</organism>
<gene>
    <name evidence="1" type="ORF">LCGC14_2278610</name>
</gene>
<name>A0A0F9FPX4_9ZZZZ</name>
<evidence type="ECO:0000313" key="1">
    <source>
        <dbReference type="EMBL" id="KKL53122.1"/>
    </source>
</evidence>
<dbReference type="Pfam" id="PF19774">
    <property type="entry name" value="DUF6260"/>
    <property type="match status" value="1"/>
</dbReference>
<dbReference type="Gene3D" id="3.30.2400.30">
    <property type="match status" value="1"/>
</dbReference>
<reference evidence="1" key="1">
    <citation type="journal article" date="2015" name="Nature">
        <title>Complex archaea that bridge the gap between prokaryotes and eukaryotes.</title>
        <authorList>
            <person name="Spang A."/>
            <person name="Saw J.H."/>
            <person name="Jorgensen S.L."/>
            <person name="Zaremba-Niedzwiedzka K."/>
            <person name="Martijn J."/>
            <person name="Lind A.E."/>
            <person name="van Eijk R."/>
            <person name="Schleper C."/>
            <person name="Guy L."/>
            <person name="Ettema T.J."/>
        </authorList>
    </citation>
    <scope>NUCLEOTIDE SEQUENCE</scope>
</reference>
<dbReference type="InterPro" id="IPR046227">
    <property type="entry name" value="DUF6260"/>
</dbReference>
<proteinExistence type="predicted"/>
<sequence length="326" mass="36076">MTANATISKPGALGASGPGQLLMANGWDPQCLRANSVLRKEEWIEFDRTLVPIARQRLRGVNDLVSAGLTLTLGNGMGTTILQWEEVSDMDPADISMDGVTRGTHDRVNFDINNLPIYIVHKDFHINLRNLESSRRLGVPIDTTQIEVATRKVADQVESILFNGTSLTFGGNSVFGYRTAPNRNLFTITTTWATDTGESIVTHVIDMIAAAQADNMFGPYVLYMGVNYWNLLLDDYKANSDKTIIQRIREIEGISDVRVADVLGLDQVLLVQMTKDVVDLVIGMQPRVVQWDIEGGFQTNFKVLTILVPRIKQDFDNRSGIVHGAA</sequence>